<evidence type="ECO:0000313" key="1">
    <source>
        <dbReference type="EMBL" id="MBC8581249.1"/>
    </source>
</evidence>
<sequence>MKHFERLAIINFIPFITNSFEELTQTIISWGSFTEEDKVNFINDFITILEEERTFYYGYWHQKDNMLKHRKDIVEKNLNDRLTL</sequence>
<dbReference type="AlphaFoldDB" id="A0A926EKG7"/>
<dbReference type="Proteomes" id="UP000655830">
    <property type="component" value="Unassembled WGS sequence"/>
</dbReference>
<evidence type="ECO:0000313" key="2">
    <source>
        <dbReference type="Proteomes" id="UP000655830"/>
    </source>
</evidence>
<dbReference type="RefSeq" id="WP_249334080.1">
    <property type="nucleotide sequence ID" value="NZ_JACRSY010000041.1"/>
</dbReference>
<proteinExistence type="predicted"/>
<comment type="caution">
    <text evidence="1">The sequence shown here is derived from an EMBL/GenBank/DDBJ whole genome shotgun (WGS) entry which is preliminary data.</text>
</comment>
<accession>A0A926EKG7</accession>
<protein>
    <submittedName>
        <fullName evidence="1">Uncharacterized protein</fullName>
    </submittedName>
</protein>
<organism evidence="1 2">
    <name type="scientific">Zhenhengia yiwuensis</name>
    <dbReference type="NCBI Taxonomy" id="2763666"/>
    <lineage>
        <taxon>Bacteria</taxon>
        <taxon>Bacillati</taxon>
        <taxon>Bacillota</taxon>
        <taxon>Clostridia</taxon>
        <taxon>Lachnospirales</taxon>
        <taxon>Lachnospiraceae</taxon>
        <taxon>Zhenhengia</taxon>
    </lineage>
</organism>
<reference evidence="1" key="1">
    <citation type="submission" date="2020-08" db="EMBL/GenBank/DDBJ databases">
        <title>Genome public.</title>
        <authorList>
            <person name="Liu C."/>
            <person name="Sun Q."/>
        </authorList>
    </citation>
    <scope>NUCLEOTIDE SEQUENCE</scope>
    <source>
        <strain evidence="1">NSJ-12</strain>
    </source>
</reference>
<name>A0A926EKG7_9FIRM</name>
<dbReference type="EMBL" id="JACRSY010000041">
    <property type="protein sequence ID" value="MBC8581249.1"/>
    <property type="molecule type" value="Genomic_DNA"/>
</dbReference>
<keyword evidence="2" id="KW-1185">Reference proteome</keyword>
<gene>
    <name evidence="1" type="ORF">H8718_17215</name>
</gene>